<dbReference type="Proteomes" id="UP000324392">
    <property type="component" value="Plasmid pSsyis1"/>
</dbReference>
<accession>A0A455VR80</accession>
<gene>
    <name evidence="1" type="ORF">SSYIS1_41090</name>
</gene>
<geneLocation type="plasmid" evidence="2">
    <name>pssyis1 dna</name>
</geneLocation>
<dbReference type="AlphaFoldDB" id="A0A455VR80"/>
<protein>
    <submittedName>
        <fullName evidence="1">Uncharacterized protein</fullName>
    </submittedName>
</protein>
<keyword evidence="1" id="KW-0614">Plasmid</keyword>
<name>A0A455VR80_9GAMM</name>
<dbReference type="EMBL" id="AP019532">
    <property type="protein sequence ID" value="BBI93098.1"/>
    <property type="molecule type" value="Genomic_DNA"/>
</dbReference>
<evidence type="ECO:0000313" key="1">
    <source>
        <dbReference type="EMBL" id="BBI93098.1"/>
    </source>
</evidence>
<sequence length="37" mass="4424">MYKRRTVKPLCCKNDVFLMFSHFYPQEPRVAAKNGTF</sequence>
<proteinExistence type="predicted"/>
<reference evidence="1 2" key="1">
    <citation type="submission" date="2019-03" db="EMBL/GenBank/DDBJ databases">
        <title>The genome sequence of Candidatus Serratia symbiotica strain IS.</title>
        <authorList>
            <person name="Nikoh N."/>
            <person name="Koga R."/>
            <person name="Oshima K."/>
            <person name="Hattori M."/>
            <person name="Fukatsu T."/>
        </authorList>
    </citation>
    <scope>NUCLEOTIDE SEQUENCE [LARGE SCALE GENOMIC DNA]</scope>
    <source>
        <strain evidence="1 2">IS</strain>
        <plasmid evidence="2">pssyis1 dna</plasmid>
    </source>
</reference>
<evidence type="ECO:0000313" key="2">
    <source>
        <dbReference type="Proteomes" id="UP000324392"/>
    </source>
</evidence>
<organism evidence="1 2">
    <name type="scientific">Serratia symbiotica</name>
    <dbReference type="NCBI Taxonomy" id="138074"/>
    <lineage>
        <taxon>Bacteria</taxon>
        <taxon>Pseudomonadati</taxon>
        <taxon>Pseudomonadota</taxon>
        <taxon>Gammaproteobacteria</taxon>
        <taxon>Enterobacterales</taxon>
        <taxon>Yersiniaceae</taxon>
        <taxon>Serratia</taxon>
    </lineage>
</organism>